<feature type="transmembrane region" description="Helical" evidence="6">
    <location>
        <begin position="86"/>
        <end position="107"/>
    </location>
</feature>
<dbReference type="InterPro" id="IPR000276">
    <property type="entry name" value="GPCR_Rhodpsn"/>
</dbReference>
<evidence type="ECO:0000256" key="1">
    <source>
        <dbReference type="ARBA" id="ARBA00004141"/>
    </source>
</evidence>
<keyword evidence="4 6" id="KW-0472">Membrane</keyword>
<dbReference type="InterPro" id="IPR017452">
    <property type="entry name" value="GPCR_Rhodpsn_7TM"/>
</dbReference>
<sequence length="357" mass="39414">MGSKMESCSLSPTAGPTPFQLLSKTPCTPQEVGNASQGLRDTRVPTSVLRWLLLPSSLLAAATLALSPLLLVTILRSQQLRHQPHYLLLANILISDLAYILFHTLISSSNLGGLELGRIVCGILRDGVFAVYISTVLSFTATVLHAYLAVSHPLYYMSFMSGKTARKTVAIIWLVACFFPTFLLWFAKQQDAKLEVQGASCTLPLSLDTNQNHGPLVTITHACTLCVLFLCAALITFCFWRIYIEARPSGVCAQGYSRARGTLLIHMVLITLYVGAGVVFSLDVMLTKYHHISASTHSWILAANSEVFMMLPRAMLPYLYMLRYRPLLGVVRGHFSPRRQGDIYTISQTYQVHNSSG</sequence>
<dbReference type="eggNOG" id="KOG3656">
    <property type="taxonomic scope" value="Eukaryota"/>
</dbReference>
<proteinExistence type="predicted"/>
<dbReference type="GO" id="GO:0016020">
    <property type="term" value="C:membrane"/>
    <property type="evidence" value="ECO:0007669"/>
    <property type="project" value="UniProtKB-SubCell"/>
</dbReference>
<evidence type="ECO:0000256" key="4">
    <source>
        <dbReference type="ARBA" id="ARBA00023136"/>
    </source>
</evidence>
<evidence type="ECO:0000259" key="7">
    <source>
        <dbReference type="PROSITE" id="PS50262"/>
    </source>
</evidence>
<dbReference type="GO" id="GO:0004930">
    <property type="term" value="F:G protein-coupled receptor activity"/>
    <property type="evidence" value="ECO:0007669"/>
    <property type="project" value="InterPro"/>
</dbReference>
<feature type="transmembrane region" description="Helical" evidence="6">
    <location>
        <begin position="127"/>
        <end position="148"/>
    </location>
</feature>
<dbReference type="OrthoDB" id="8856247at2759"/>
<keyword evidence="2 6" id="KW-0812">Transmembrane</keyword>
<dbReference type="PANTHER" id="PTHR26451:SF928">
    <property type="entry name" value="G-PROTEIN COUPLED RECEPTOR 148-RELATED"/>
    <property type="match status" value="1"/>
</dbReference>
<evidence type="ECO:0000256" key="5">
    <source>
        <dbReference type="ARBA" id="ARBA00023170"/>
    </source>
</evidence>
<dbReference type="PROSITE" id="PS50262">
    <property type="entry name" value="G_PROTEIN_RECEP_F1_2"/>
    <property type="match status" value="1"/>
</dbReference>
<dbReference type="Pfam" id="PF00001">
    <property type="entry name" value="7tm_1"/>
    <property type="match status" value="1"/>
</dbReference>
<dbReference type="GO" id="GO:0004984">
    <property type="term" value="F:olfactory receptor activity"/>
    <property type="evidence" value="ECO:0007669"/>
    <property type="project" value="TreeGrafter"/>
</dbReference>
<dbReference type="AlphaFoldDB" id="A0A091CZ77"/>
<reference evidence="8 9" key="1">
    <citation type="submission" date="2013-11" db="EMBL/GenBank/DDBJ databases">
        <title>The Damaraland mole rat (Fukomys damarensis) genome and evolution of African mole rats.</title>
        <authorList>
            <person name="Gladyshev V.N."/>
            <person name="Fang X."/>
        </authorList>
    </citation>
    <scope>NUCLEOTIDE SEQUENCE [LARGE SCALE GENOMIC DNA]</scope>
    <source>
        <tissue evidence="8">Liver</tissue>
    </source>
</reference>
<accession>A0A091CZ77</accession>
<dbReference type="EMBL" id="KN123665">
    <property type="protein sequence ID" value="KFO24047.1"/>
    <property type="molecule type" value="Genomic_DNA"/>
</dbReference>
<gene>
    <name evidence="8" type="ORF">H920_14556</name>
</gene>
<keyword evidence="3 6" id="KW-1133">Transmembrane helix</keyword>
<protein>
    <submittedName>
        <fullName evidence="8">Putative G-protein coupled receptor 148</fullName>
    </submittedName>
</protein>
<evidence type="ECO:0000313" key="8">
    <source>
        <dbReference type="EMBL" id="KFO24047.1"/>
    </source>
</evidence>
<evidence type="ECO:0000256" key="3">
    <source>
        <dbReference type="ARBA" id="ARBA00022989"/>
    </source>
</evidence>
<dbReference type="SUPFAM" id="SSF81321">
    <property type="entry name" value="Family A G protein-coupled receptor-like"/>
    <property type="match status" value="1"/>
</dbReference>
<keyword evidence="5 8" id="KW-0675">Receptor</keyword>
<feature type="transmembrane region" description="Helical" evidence="6">
    <location>
        <begin position="263"/>
        <end position="286"/>
    </location>
</feature>
<dbReference type="Gene3D" id="1.20.1070.10">
    <property type="entry name" value="Rhodopsin 7-helix transmembrane proteins"/>
    <property type="match status" value="1"/>
</dbReference>
<dbReference type="GO" id="GO:0005549">
    <property type="term" value="F:odorant binding"/>
    <property type="evidence" value="ECO:0007669"/>
    <property type="project" value="TreeGrafter"/>
</dbReference>
<feature type="transmembrane region" description="Helical" evidence="6">
    <location>
        <begin position="51"/>
        <end position="74"/>
    </location>
</feature>
<keyword evidence="9" id="KW-1185">Reference proteome</keyword>
<feature type="domain" description="G-protein coupled receptors family 1 profile" evidence="7">
    <location>
        <begin position="66"/>
        <end position="320"/>
    </location>
</feature>
<feature type="transmembrane region" description="Helical" evidence="6">
    <location>
        <begin position="219"/>
        <end position="243"/>
    </location>
</feature>
<evidence type="ECO:0000313" key="9">
    <source>
        <dbReference type="Proteomes" id="UP000028990"/>
    </source>
</evidence>
<dbReference type="CDD" id="cd00637">
    <property type="entry name" value="7tm_classA_rhodopsin-like"/>
    <property type="match status" value="1"/>
</dbReference>
<name>A0A091CZ77_FUKDA</name>
<feature type="transmembrane region" description="Helical" evidence="6">
    <location>
        <begin position="298"/>
        <end position="316"/>
    </location>
</feature>
<organism evidence="8 9">
    <name type="scientific">Fukomys damarensis</name>
    <name type="common">Damaraland mole rat</name>
    <name type="synonym">Cryptomys damarensis</name>
    <dbReference type="NCBI Taxonomy" id="885580"/>
    <lineage>
        <taxon>Eukaryota</taxon>
        <taxon>Metazoa</taxon>
        <taxon>Chordata</taxon>
        <taxon>Craniata</taxon>
        <taxon>Vertebrata</taxon>
        <taxon>Euteleostomi</taxon>
        <taxon>Mammalia</taxon>
        <taxon>Eutheria</taxon>
        <taxon>Euarchontoglires</taxon>
        <taxon>Glires</taxon>
        <taxon>Rodentia</taxon>
        <taxon>Hystricomorpha</taxon>
        <taxon>Bathyergidae</taxon>
        <taxon>Fukomys</taxon>
    </lineage>
</organism>
<dbReference type="PANTHER" id="PTHR26451">
    <property type="entry name" value="G_PROTEIN_RECEP_F1_2 DOMAIN-CONTAINING PROTEIN"/>
    <property type="match status" value="1"/>
</dbReference>
<dbReference type="Proteomes" id="UP000028990">
    <property type="component" value="Unassembled WGS sequence"/>
</dbReference>
<comment type="subcellular location">
    <subcellularLocation>
        <location evidence="1">Membrane</location>
        <topology evidence="1">Multi-pass membrane protein</topology>
    </subcellularLocation>
</comment>
<evidence type="ECO:0000256" key="6">
    <source>
        <dbReference type="SAM" id="Phobius"/>
    </source>
</evidence>
<evidence type="ECO:0000256" key="2">
    <source>
        <dbReference type="ARBA" id="ARBA00022692"/>
    </source>
</evidence>
<dbReference type="InterPro" id="IPR052921">
    <property type="entry name" value="GPCR1_Superfamily_Member"/>
</dbReference>
<feature type="transmembrane region" description="Helical" evidence="6">
    <location>
        <begin position="169"/>
        <end position="187"/>
    </location>
</feature>